<dbReference type="InterPro" id="IPR052055">
    <property type="entry name" value="Hepadnavirus_pol/RT"/>
</dbReference>
<dbReference type="PANTHER" id="PTHR33050:SF7">
    <property type="entry name" value="RIBONUCLEASE H"/>
    <property type="match status" value="1"/>
</dbReference>
<dbReference type="GO" id="GO:0003676">
    <property type="term" value="F:nucleic acid binding"/>
    <property type="evidence" value="ECO:0007669"/>
    <property type="project" value="InterPro"/>
</dbReference>
<sequence length="319" mass="37409">MGKVYQHRTMPFGTQHSPIFFAQALAMVLTMIWRESDIRILNYVDDLLLLHQNKERLQNQTLIIMKILEIFRRTIAQEKCEIEPKQQINFLRWTSDLERMNINMTGLRIQELRYQLRRFFSLTERQVPIKIKYLASIICKLNFLRVQVKEASLYFKQTDSAKTRALKNKEWRENMILPKEILQELKKWQGVIVRNQEMTLEVRIPEAVMVSDASPKDWGVILELQTGDTLVQHGECINEQKRWTSSKKEIEAIYLGLFRYGQVFIELQIKAILIKSDSSTAVQGLAKQRAGQNLAAEVKKIVKLCQQLKIQTQTQYIPG</sequence>
<dbReference type="InterPro" id="IPR043502">
    <property type="entry name" value="DNA/RNA_pol_sf"/>
</dbReference>
<proteinExistence type="predicted"/>
<gene>
    <name evidence="2" type="ORF">EZS28_041290</name>
</gene>
<dbReference type="InterPro" id="IPR036397">
    <property type="entry name" value="RNaseH_sf"/>
</dbReference>
<feature type="domain" description="Reverse transcriptase" evidence="1">
    <location>
        <begin position="1"/>
        <end position="95"/>
    </location>
</feature>
<evidence type="ECO:0000313" key="2">
    <source>
        <dbReference type="EMBL" id="KAA6363184.1"/>
    </source>
</evidence>
<dbReference type="PANTHER" id="PTHR33050">
    <property type="entry name" value="REVERSE TRANSCRIPTASE DOMAIN-CONTAINING PROTEIN"/>
    <property type="match status" value="1"/>
</dbReference>
<reference evidence="2 3" key="1">
    <citation type="submission" date="2019-03" db="EMBL/GenBank/DDBJ databases">
        <title>Single cell metagenomics reveals metabolic interactions within the superorganism composed of flagellate Streblomastix strix and complex community of Bacteroidetes bacteria on its surface.</title>
        <authorList>
            <person name="Treitli S.C."/>
            <person name="Kolisko M."/>
            <person name="Husnik F."/>
            <person name="Keeling P."/>
            <person name="Hampl V."/>
        </authorList>
    </citation>
    <scope>NUCLEOTIDE SEQUENCE [LARGE SCALE GENOMIC DNA]</scope>
    <source>
        <strain evidence="2">ST1C</strain>
    </source>
</reference>
<accession>A0A5J4TXZ0</accession>
<dbReference type="AlphaFoldDB" id="A0A5J4TXZ0"/>
<dbReference type="Proteomes" id="UP000324800">
    <property type="component" value="Unassembled WGS sequence"/>
</dbReference>
<dbReference type="EMBL" id="SNRW01023227">
    <property type="protein sequence ID" value="KAA6363184.1"/>
    <property type="molecule type" value="Genomic_DNA"/>
</dbReference>
<dbReference type="Pfam" id="PF00078">
    <property type="entry name" value="RVT_1"/>
    <property type="match status" value="1"/>
</dbReference>
<organism evidence="2 3">
    <name type="scientific">Streblomastix strix</name>
    <dbReference type="NCBI Taxonomy" id="222440"/>
    <lineage>
        <taxon>Eukaryota</taxon>
        <taxon>Metamonada</taxon>
        <taxon>Preaxostyla</taxon>
        <taxon>Oxymonadida</taxon>
        <taxon>Streblomastigidae</taxon>
        <taxon>Streblomastix</taxon>
    </lineage>
</organism>
<dbReference type="SUPFAM" id="SSF56672">
    <property type="entry name" value="DNA/RNA polymerases"/>
    <property type="match status" value="1"/>
</dbReference>
<dbReference type="Gene3D" id="3.30.420.10">
    <property type="entry name" value="Ribonuclease H-like superfamily/Ribonuclease H"/>
    <property type="match status" value="1"/>
</dbReference>
<evidence type="ECO:0000313" key="3">
    <source>
        <dbReference type="Proteomes" id="UP000324800"/>
    </source>
</evidence>
<evidence type="ECO:0000259" key="1">
    <source>
        <dbReference type="PROSITE" id="PS50878"/>
    </source>
</evidence>
<dbReference type="InterPro" id="IPR043128">
    <property type="entry name" value="Rev_trsase/Diguanyl_cyclase"/>
</dbReference>
<comment type="caution">
    <text evidence="2">The sequence shown here is derived from an EMBL/GenBank/DDBJ whole genome shotgun (WGS) entry which is preliminary data.</text>
</comment>
<dbReference type="PROSITE" id="PS50878">
    <property type="entry name" value="RT_POL"/>
    <property type="match status" value="1"/>
</dbReference>
<name>A0A5J4TXZ0_9EUKA</name>
<dbReference type="Gene3D" id="3.30.70.270">
    <property type="match status" value="1"/>
</dbReference>
<protein>
    <recommendedName>
        <fullName evidence="1">Reverse transcriptase domain-containing protein</fullName>
    </recommendedName>
</protein>
<feature type="non-terminal residue" evidence="2">
    <location>
        <position position="319"/>
    </location>
</feature>
<dbReference type="InterPro" id="IPR000477">
    <property type="entry name" value="RT_dom"/>
</dbReference>